<keyword evidence="9" id="KW-0378">Hydrolase</keyword>
<evidence type="ECO:0000313" key="17">
    <source>
        <dbReference type="Proteomes" id="UP001500668"/>
    </source>
</evidence>
<reference evidence="16 17" key="1">
    <citation type="journal article" date="2019" name="Int. J. Syst. Evol. Microbiol.">
        <title>The Global Catalogue of Microorganisms (GCM) 10K type strain sequencing project: providing services to taxonomists for standard genome sequencing and annotation.</title>
        <authorList>
            <consortium name="The Broad Institute Genomics Platform"/>
            <consortium name="The Broad Institute Genome Sequencing Center for Infectious Disease"/>
            <person name="Wu L."/>
            <person name="Ma J."/>
        </authorList>
    </citation>
    <scope>NUCLEOTIDE SEQUENCE [LARGE SCALE GENOMIC DNA]</scope>
    <source>
        <strain evidence="16 17">JCM 5067</strain>
    </source>
</reference>
<feature type="signal peptide" evidence="14">
    <location>
        <begin position="1"/>
        <end position="30"/>
    </location>
</feature>
<feature type="domain" description="Peptidase M9 collagenase N-terminal" evidence="15">
    <location>
        <begin position="141"/>
        <end position="276"/>
    </location>
</feature>
<evidence type="ECO:0000256" key="11">
    <source>
        <dbReference type="ARBA" id="ARBA00023049"/>
    </source>
</evidence>
<keyword evidence="17" id="KW-1185">Reference proteome</keyword>
<sequence length="785" mass="84634">MSQLRSARKPLLAAAVAATLLVTAGQAAQAAQAPHPAKADAAQALPASLAARPAPSANQGANPFDQVEHLAKAPKQTARQLPAPGGTQDGRIAGPQTRAVAPATHSALRAAGVPCTLDGITGLSPEGLADFLTDPAVTADGCLRGLIWTWDARLAPVMSDAHVQAVAHRATSLAASHDGKNTSHLLELFTYLHAVAYQDYSHGEIDVTDQPTVDATREAVAALGAAAHTFDVTPQNAQTLREALYAASAPGLRQHQLPLIKRVLATMAPGTQTAADKDWAGAALAALSVNYLGVYPGNKDAAFHAAAAADPAYRAAFRVFSGYTHLKGTSNAWVVRDALSEYGRFGQIDAVKSQIVPDLGALLPSTQANFGKLSAPVLSLASWLNVYGQCAPYNVCKDQIENQLFTHTYTYDNGAIEVRTALDKATIDQLYYASKQVKSQFFRVLGTDKPLAGDPNKTLHIHLYASRADYEVYQPFLTGYSTNNGGMYIEEGATFYTYQRRVPQDSSLTLEELFRHEYTHYLNGRWAVPGTFGQGAWYTGDRTTAMDEGTAEFFDGGTRDDGIAVRKSLVKGIINDTAGGGPRMTVNQLLHATYDGDGFRFYNYAGTFFEFLWNEHPSLLTEMYAHLRADDPAGFDAWRDRLGRDAELQKEYNAFLDEQIAKVDTLFVPNTTFTANSRLRYSRVADVKAAFARSTYSKPDCVDSGAAGNHRFICTGKITARLADADDADQVFVDMSDTVDYFLLSRAESGGNNLADMNCSFGTVDIWADKKGGTSSYTCEGPLRS</sequence>
<comment type="catalytic activity">
    <reaction evidence="1">
        <text>Digestion of native collagen in the triple helical region at Xaa-|-Gly bonds. With synthetic peptides, a preference is shown for Gly at P3 and P1', Pro and Ala at P2 and P2', and hydroxyproline, Ala or Arg at P3'.</text>
        <dbReference type="EC" id="3.4.24.3"/>
    </reaction>
</comment>
<dbReference type="Gene3D" id="1.10.390.20">
    <property type="match status" value="1"/>
</dbReference>
<evidence type="ECO:0000256" key="7">
    <source>
        <dbReference type="ARBA" id="ARBA00022723"/>
    </source>
</evidence>
<accession>A0ABN1EYE5</accession>
<evidence type="ECO:0000256" key="9">
    <source>
        <dbReference type="ARBA" id="ARBA00022801"/>
    </source>
</evidence>
<evidence type="ECO:0000256" key="3">
    <source>
        <dbReference type="ARBA" id="ARBA00004613"/>
    </source>
</evidence>
<evidence type="ECO:0000256" key="1">
    <source>
        <dbReference type="ARBA" id="ARBA00000424"/>
    </source>
</evidence>
<protein>
    <recommendedName>
        <fullName evidence="4">microbial collagenase</fullName>
        <ecNumber evidence="4">3.4.24.3</ecNumber>
    </recommendedName>
</protein>
<evidence type="ECO:0000256" key="12">
    <source>
        <dbReference type="ARBA" id="ARBA00023145"/>
    </source>
</evidence>
<evidence type="ECO:0000256" key="4">
    <source>
        <dbReference type="ARBA" id="ARBA00012653"/>
    </source>
</evidence>
<keyword evidence="6" id="KW-0645">Protease</keyword>
<dbReference type="Proteomes" id="UP001500668">
    <property type="component" value="Unassembled WGS sequence"/>
</dbReference>
<dbReference type="Pfam" id="PF08453">
    <property type="entry name" value="Peptidase_M9_N"/>
    <property type="match status" value="1"/>
</dbReference>
<keyword evidence="11" id="KW-0482">Metalloprotease</keyword>
<keyword evidence="5" id="KW-0964">Secreted</keyword>
<comment type="cofactor">
    <cofactor evidence="2">
        <name>Zn(2+)</name>
        <dbReference type="ChEBI" id="CHEBI:29105"/>
    </cofactor>
</comment>
<evidence type="ECO:0000259" key="15">
    <source>
        <dbReference type="Pfam" id="PF08453"/>
    </source>
</evidence>
<dbReference type="RefSeq" id="WP_344068562.1">
    <property type="nucleotide sequence ID" value="NZ_BAAACA010000001.1"/>
</dbReference>
<dbReference type="PANTHER" id="PTHR13062">
    <property type="entry name" value="COLLAGENASE"/>
    <property type="match status" value="1"/>
</dbReference>
<dbReference type="PANTHER" id="PTHR13062:SF9">
    <property type="entry name" value="MICROBIAL COLLAGENASE"/>
    <property type="match status" value="1"/>
</dbReference>
<evidence type="ECO:0000256" key="13">
    <source>
        <dbReference type="SAM" id="MobiDB-lite"/>
    </source>
</evidence>
<gene>
    <name evidence="16" type="ORF">GCM10010394_01970</name>
</gene>
<feature type="region of interest" description="Disordered" evidence="13">
    <location>
        <begin position="74"/>
        <end position="94"/>
    </location>
</feature>
<evidence type="ECO:0000256" key="5">
    <source>
        <dbReference type="ARBA" id="ARBA00022525"/>
    </source>
</evidence>
<keyword evidence="12" id="KW-0865">Zymogen</keyword>
<evidence type="ECO:0000256" key="2">
    <source>
        <dbReference type="ARBA" id="ARBA00001947"/>
    </source>
</evidence>
<evidence type="ECO:0000256" key="14">
    <source>
        <dbReference type="SAM" id="SignalP"/>
    </source>
</evidence>
<dbReference type="Gene3D" id="3.40.30.160">
    <property type="entry name" value="Collagenase ColT, N-terminal domain"/>
    <property type="match status" value="1"/>
</dbReference>
<dbReference type="InterPro" id="IPR013661">
    <property type="entry name" value="Peptidase_M9_N_dom"/>
</dbReference>
<organism evidence="16 17">
    <name type="scientific">Streptomyces crystallinus</name>
    <dbReference type="NCBI Taxonomy" id="68191"/>
    <lineage>
        <taxon>Bacteria</taxon>
        <taxon>Bacillati</taxon>
        <taxon>Actinomycetota</taxon>
        <taxon>Actinomycetes</taxon>
        <taxon>Kitasatosporales</taxon>
        <taxon>Streptomycetaceae</taxon>
        <taxon>Streptomyces</taxon>
    </lineage>
</organism>
<evidence type="ECO:0000256" key="8">
    <source>
        <dbReference type="ARBA" id="ARBA00022729"/>
    </source>
</evidence>
<dbReference type="EC" id="3.4.24.3" evidence="4"/>
<keyword evidence="8 14" id="KW-0732">Signal</keyword>
<comment type="caution">
    <text evidence="16">The sequence shown here is derived from an EMBL/GenBank/DDBJ whole genome shotgun (WGS) entry which is preliminary data.</text>
</comment>
<name>A0ABN1EYE5_9ACTN</name>
<feature type="chain" id="PRO_5046688408" description="microbial collagenase" evidence="14">
    <location>
        <begin position="31"/>
        <end position="785"/>
    </location>
</feature>
<evidence type="ECO:0000256" key="10">
    <source>
        <dbReference type="ARBA" id="ARBA00022833"/>
    </source>
</evidence>
<dbReference type="InterPro" id="IPR002169">
    <property type="entry name" value="Peptidase_M9A/M9B"/>
</dbReference>
<dbReference type="EMBL" id="BAAACA010000001">
    <property type="protein sequence ID" value="GAA0577047.1"/>
    <property type="molecule type" value="Genomic_DNA"/>
</dbReference>
<evidence type="ECO:0000313" key="16">
    <source>
        <dbReference type="EMBL" id="GAA0577047.1"/>
    </source>
</evidence>
<keyword evidence="7" id="KW-0479">Metal-binding</keyword>
<keyword evidence="10" id="KW-0862">Zinc</keyword>
<evidence type="ECO:0000256" key="6">
    <source>
        <dbReference type="ARBA" id="ARBA00022670"/>
    </source>
</evidence>
<proteinExistence type="predicted"/>
<dbReference type="PRINTS" id="PR00931">
    <property type="entry name" value="MICOLLPTASE"/>
</dbReference>
<dbReference type="Pfam" id="PF01752">
    <property type="entry name" value="Peptidase_M9"/>
    <property type="match status" value="1"/>
</dbReference>
<comment type="subcellular location">
    <subcellularLocation>
        <location evidence="3">Secreted</location>
    </subcellularLocation>
</comment>